<name>A0A6P3IXQ6_BISBB</name>
<keyword evidence="5 12" id="KW-0812">Transmembrane</keyword>
<keyword evidence="8 12" id="KW-0472">Membrane</keyword>
<reference evidence="16" key="1">
    <citation type="submission" date="2025-08" db="UniProtKB">
        <authorList>
            <consortium name="RefSeq"/>
        </authorList>
    </citation>
    <scope>IDENTIFICATION</scope>
    <source>
        <tissue evidence="16">Blood</tissue>
    </source>
</reference>
<keyword evidence="9 12" id="KW-0675">Receptor</keyword>
<evidence type="ECO:0000256" key="5">
    <source>
        <dbReference type="ARBA" id="ARBA00022692"/>
    </source>
</evidence>
<keyword evidence="3 12" id="KW-0919">Taste</keyword>
<dbReference type="OrthoDB" id="8876749at2759"/>
<evidence type="ECO:0000259" key="14">
    <source>
        <dbReference type="PROSITE" id="PS50262"/>
    </source>
</evidence>
<dbReference type="PANTHER" id="PTHR11394">
    <property type="entry name" value="TASTE RECEPTOR TYPE 2"/>
    <property type="match status" value="1"/>
</dbReference>
<feature type="transmembrane region" description="Helical" evidence="13">
    <location>
        <begin position="130"/>
        <end position="149"/>
    </location>
</feature>
<proteinExistence type="inferred from homology"/>
<keyword evidence="6 13" id="KW-1133">Transmembrane helix</keyword>
<evidence type="ECO:0000256" key="3">
    <source>
        <dbReference type="ARBA" id="ARBA00022480"/>
    </source>
</evidence>
<feature type="transmembrane region" description="Helical" evidence="13">
    <location>
        <begin position="6"/>
        <end position="31"/>
    </location>
</feature>
<keyword evidence="7 12" id="KW-0297">G-protein coupled receptor</keyword>
<dbReference type="FunFam" id="1.20.1070.10:FF:000055">
    <property type="entry name" value="Taste receptor type 2"/>
    <property type="match status" value="1"/>
</dbReference>
<dbReference type="GeneID" id="105002225"/>
<sequence>MSNVIKYVFLIIEISEFITGICGNGFIALVLCADSLKSKTISLLDFIFTCLAISRIGMVFILLLDGIRIVFHPEILDSHQVIEVTFDFFWNLSNSLATWCAACLSIFYFLKLSSFSHPFFLWLKWRRNRVVFTIMLGFCLSLFFNLLNIKFNTLRVSDHLEIENNLTWEKCMPKTQYYSSQILLHLGSLIPLAVSLILFFLLIFSLWRHTRQMTHHAKGSKDLNTGVLVRTRNTLTSFIILLVVHYLATFMLTWFYFTLENDVTFIAAQTVAFLYPAIHPFILILGSRKLRQISVNLLRQIESCVKRL</sequence>
<dbReference type="GO" id="GO:0004930">
    <property type="term" value="F:G protein-coupled receptor activity"/>
    <property type="evidence" value="ECO:0007669"/>
    <property type="project" value="UniProtKB-KW"/>
</dbReference>
<evidence type="ECO:0000256" key="2">
    <source>
        <dbReference type="ARBA" id="ARBA00007376"/>
    </source>
</evidence>
<dbReference type="RefSeq" id="XP_010857069.1">
    <property type="nucleotide sequence ID" value="XM_010858767.1"/>
</dbReference>
<feature type="transmembrane region" description="Helical" evidence="13">
    <location>
        <begin position="263"/>
        <end position="285"/>
    </location>
</feature>
<feature type="transmembrane region" description="Helical" evidence="13">
    <location>
        <begin position="238"/>
        <end position="257"/>
    </location>
</feature>
<keyword evidence="15" id="KW-1185">Reference proteome</keyword>
<feature type="transmembrane region" description="Helical" evidence="13">
    <location>
        <begin position="88"/>
        <end position="110"/>
    </location>
</feature>
<dbReference type="CDD" id="cd13950">
    <property type="entry name" value="7tm_TAS2R"/>
    <property type="match status" value="1"/>
</dbReference>
<accession>A0A6P3IXQ6</accession>
<evidence type="ECO:0000256" key="10">
    <source>
        <dbReference type="ARBA" id="ARBA00023224"/>
    </source>
</evidence>
<organism evidence="15 16">
    <name type="scientific">Bison bison bison</name>
    <name type="common">North American plains bison</name>
    <dbReference type="NCBI Taxonomy" id="43346"/>
    <lineage>
        <taxon>Eukaryota</taxon>
        <taxon>Metazoa</taxon>
        <taxon>Chordata</taxon>
        <taxon>Craniata</taxon>
        <taxon>Vertebrata</taxon>
        <taxon>Euteleostomi</taxon>
        <taxon>Mammalia</taxon>
        <taxon>Eutheria</taxon>
        <taxon>Laurasiatheria</taxon>
        <taxon>Artiodactyla</taxon>
        <taxon>Ruminantia</taxon>
        <taxon>Pecora</taxon>
        <taxon>Bovidae</taxon>
        <taxon>Bovinae</taxon>
        <taxon>Bison</taxon>
    </lineage>
</organism>
<evidence type="ECO:0000256" key="11">
    <source>
        <dbReference type="RuleBase" id="RU004423"/>
    </source>
</evidence>
<gene>
    <name evidence="16" type="primary">LOC105002225</name>
</gene>
<comment type="subcellular location">
    <subcellularLocation>
        <location evidence="1 12">Membrane</location>
        <topology evidence="1 12">Multi-pass membrane protein</topology>
    </subcellularLocation>
</comment>
<dbReference type="PANTHER" id="PTHR11394:SF76">
    <property type="entry name" value="TASTE RECEPTOR TYPE 2"/>
    <property type="match status" value="1"/>
</dbReference>
<evidence type="ECO:0000256" key="13">
    <source>
        <dbReference type="SAM" id="Phobius"/>
    </source>
</evidence>
<evidence type="ECO:0000256" key="7">
    <source>
        <dbReference type="ARBA" id="ARBA00023040"/>
    </source>
</evidence>
<dbReference type="PROSITE" id="PS50262">
    <property type="entry name" value="G_PROTEIN_RECEP_F1_2"/>
    <property type="match status" value="1"/>
</dbReference>
<dbReference type="SUPFAM" id="SSF81321">
    <property type="entry name" value="Family A G protein-coupled receptor-like"/>
    <property type="match status" value="1"/>
</dbReference>
<dbReference type="Gene3D" id="1.20.1070.10">
    <property type="entry name" value="Rhodopsin 7-helix transmembrane proteins"/>
    <property type="match status" value="1"/>
</dbReference>
<evidence type="ECO:0000256" key="6">
    <source>
        <dbReference type="ARBA" id="ARBA00022989"/>
    </source>
</evidence>
<evidence type="ECO:0000256" key="12">
    <source>
        <dbReference type="RuleBase" id="RU004424"/>
    </source>
</evidence>
<dbReference type="KEGG" id="bbis:105002225"/>
<dbReference type="GO" id="GO:0016020">
    <property type="term" value="C:membrane"/>
    <property type="evidence" value="ECO:0007669"/>
    <property type="project" value="UniProtKB-SubCell"/>
</dbReference>
<dbReference type="AlphaFoldDB" id="A0A6P3IXQ6"/>
<evidence type="ECO:0000256" key="1">
    <source>
        <dbReference type="ARBA" id="ARBA00004141"/>
    </source>
</evidence>
<evidence type="ECO:0000313" key="16">
    <source>
        <dbReference type="RefSeq" id="XP_010857069.1"/>
    </source>
</evidence>
<feature type="transmembrane region" description="Helical" evidence="13">
    <location>
        <begin position="182"/>
        <end position="207"/>
    </location>
</feature>
<evidence type="ECO:0000256" key="4">
    <source>
        <dbReference type="ARBA" id="ARBA00022606"/>
    </source>
</evidence>
<dbReference type="InterPro" id="IPR017452">
    <property type="entry name" value="GPCR_Rhodpsn_7TM"/>
</dbReference>
<evidence type="ECO:0000256" key="8">
    <source>
        <dbReference type="ARBA" id="ARBA00023136"/>
    </source>
</evidence>
<protein>
    <recommendedName>
        <fullName evidence="12">Taste receptor type 2</fullName>
    </recommendedName>
</protein>
<evidence type="ECO:0000313" key="15">
    <source>
        <dbReference type="Proteomes" id="UP000515208"/>
    </source>
</evidence>
<keyword evidence="4 12" id="KW-0716">Sensory transduction</keyword>
<comment type="similarity">
    <text evidence="2 11">Belongs to the G-protein coupled receptor T2R family.</text>
</comment>
<dbReference type="GO" id="GO:0033038">
    <property type="term" value="F:bitter taste receptor activity"/>
    <property type="evidence" value="ECO:0007669"/>
    <property type="project" value="InterPro"/>
</dbReference>
<evidence type="ECO:0000256" key="9">
    <source>
        <dbReference type="ARBA" id="ARBA00023170"/>
    </source>
</evidence>
<feature type="domain" description="G-protein coupled receptors family 1 profile" evidence="14">
    <location>
        <begin position="23"/>
        <end position="283"/>
    </location>
</feature>
<feature type="transmembrane region" description="Helical" evidence="13">
    <location>
        <begin position="43"/>
        <end position="64"/>
    </location>
</feature>
<dbReference type="InterPro" id="IPR007960">
    <property type="entry name" value="TAS2R"/>
</dbReference>
<keyword evidence="10 12" id="KW-0807">Transducer</keyword>
<dbReference type="Pfam" id="PF05296">
    <property type="entry name" value="TAS2R"/>
    <property type="match status" value="1"/>
</dbReference>
<dbReference type="Proteomes" id="UP000515208">
    <property type="component" value="Unplaced"/>
</dbReference>